<gene>
    <name evidence="9" type="ORF">KUF71_002947</name>
</gene>
<dbReference type="EMBL" id="JAHWGI010000011">
    <property type="protein sequence ID" value="KAK3907448.1"/>
    <property type="molecule type" value="Genomic_DNA"/>
</dbReference>
<keyword evidence="2 5" id="KW-0863">Zinc-finger</keyword>
<feature type="domain" description="THAP-type" evidence="8">
    <location>
        <begin position="1"/>
        <end position="90"/>
    </location>
</feature>
<reference evidence="9" key="1">
    <citation type="submission" date="2021-07" db="EMBL/GenBank/DDBJ databases">
        <authorList>
            <person name="Catto M.A."/>
            <person name="Jacobson A."/>
            <person name="Kennedy G."/>
            <person name="Labadie P."/>
            <person name="Hunt B.G."/>
            <person name="Srinivasan R."/>
        </authorList>
    </citation>
    <scope>NUCLEOTIDE SEQUENCE</scope>
    <source>
        <strain evidence="9">PL_HMW_Pooled</strain>
        <tissue evidence="9">Head</tissue>
    </source>
</reference>
<evidence type="ECO:0000256" key="7">
    <source>
        <dbReference type="SAM" id="MobiDB-lite"/>
    </source>
</evidence>
<keyword evidence="4 5" id="KW-0238">DNA-binding</keyword>
<keyword evidence="3" id="KW-0862">Zinc</keyword>
<dbReference type="SMART" id="SM00980">
    <property type="entry name" value="THAP"/>
    <property type="match status" value="1"/>
</dbReference>
<evidence type="ECO:0000259" key="8">
    <source>
        <dbReference type="PROSITE" id="PS50950"/>
    </source>
</evidence>
<dbReference type="PROSITE" id="PS50950">
    <property type="entry name" value="ZF_THAP"/>
    <property type="match status" value="1"/>
</dbReference>
<proteinExistence type="predicted"/>
<sequence>MVFHACVVPGCLTRRGDGFAYKCLPTNDENLFPQWLEFLAFVGLKTEPQILAANSSAVAVCEKHFEPRHFNKPRPDGRKRLKITAVPTMGNPTKSKTNKTSSPQKSDSVSDYHDGDTFNINEMIDSSPMVGGTFDSSLLGDEVFHSTLISSEFEVTDTDCLEMECSGQQHTSTMILDESSGLFVSSSDPSETMEDSNVENCTDTNSTFISSILQQLEESRAEIENLKSQNSEKDARIMELQELSSGKFVLKFEALRKRMARMEESVKRNAQHSPYLSESQLKRLFRKTNRGQKWNSEEIREGLILKMKCGTTGYNSFVTKYPILPKARTLQESVQFIRFDSGLLYEIFDLIEGMSQGMTELEKDCQVVLDEMALDGSPKYDHALKKWVGNCTLSTHSGVATKALLVILAGISVRWKIAVAVEFTGKANEEAREKTKKNLNPTGQVYHTLVDSVVVKAESAGLKVCGLTTDMGADNLALWKSIGVTGGKGKNVKSSYPNPVRPASEIFVMPDSVHAMKAVKGMLESNKTVLLPDDIVQREALPTAVVDYRHIEDLLEYEEGFELKVAFRLRKDAVHCKKQFKTMNVGTTKAVICHRTGVALKLLASEKEDRSYETTAWFVMYMNSFFTLATCRNRGLAISKHNMKAYENAIHMIKTVSHMFSHMKVGKPGAYKPVQRGIIILCNSYLGLIKYFLDERNYSYLMLGRFTSDCIENMFSLIRLTQPIPNASSFLQCLKVVTLAQFSEAVKGSSYDFEESSRISSRDILEEARQRAKERAMARYNDSLEEMIENPIGEITEDNKSIVDRWERTVLYDMAGSVINAIMRSNMNVCAACVDSVKHKGPHLHPASSVTEMKEFSMLRSSDSPDPLQIYVSDEVFQAFLTAEVTFRQYRERCITFKNTDMKNFFVESLMYVWTGSNTLNCHDICRKMLTVFLDYRLKVFARRTRDAIKETEALQRSSKSVAMRQAADQIMKCRRTISDNIFI</sequence>
<evidence type="ECO:0000256" key="2">
    <source>
        <dbReference type="ARBA" id="ARBA00022771"/>
    </source>
</evidence>
<keyword evidence="10" id="KW-1185">Reference proteome</keyword>
<dbReference type="GO" id="GO:0008270">
    <property type="term" value="F:zinc ion binding"/>
    <property type="evidence" value="ECO:0007669"/>
    <property type="project" value="UniProtKB-KW"/>
</dbReference>
<reference evidence="9" key="2">
    <citation type="journal article" date="2023" name="BMC Genomics">
        <title>Pest status, molecular evolution, and epigenetic factors derived from the genome assembly of Frankliniella fusca, a thysanopteran phytovirus vector.</title>
        <authorList>
            <person name="Catto M.A."/>
            <person name="Labadie P.E."/>
            <person name="Jacobson A.L."/>
            <person name="Kennedy G.G."/>
            <person name="Srinivasan R."/>
            <person name="Hunt B.G."/>
        </authorList>
    </citation>
    <scope>NUCLEOTIDE SEQUENCE</scope>
    <source>
        <strain evidence="9">PL_HMW_Pooled</strain>
    </source>
</reference>
<keyword evidence="6" id="KW-0175">Coiled coil</keyword>
<name>A0AAE1GR64_9NEOP</name>
<evidence type="ECO:0000313" key="9">
    <source>
        <dbReference type="EMBL" id="KAK3907448.1"/>
    </source>
</evidence>
<dbReference type="Pfam" id="PF21787">
    <property type="entry name" value="TNP-like_RNaseH_N"/>
    <property type="match status" value="1"/>
</dbReference>
<comment type="caution">
    <text evidence="9">The sequence shown here is derived from an EMBL/GenBank/DDBJ whole genome shotgun (WGS) entry which is preliminary data.</text>
</comment>
<dbReference type="Proteomes" id="UP001219518">
    <property type="component" value="Unassembled WGS sequence"/>
</dbReference>
<feature type="compositionally biased region" description="Polar residues" evidence="7">
    <location>
        <begin position="90"/>
        <end position="107"/>
    </location>
</feature>
<dbReference type="InterPro" id="IPR048365">
    <property type="entry name" value="TNP-like_RNaseH_N"/>
</dbReference>
<dbReference type="AlphaFoldDB" id="A0AAE1GR64"/>
<evidence type="ECO:0000256" key="3">
    <source>
        <dbReference type="ARBA" id="ARBA00022833"/>
    </source>
</evidence>
<keyword evidence="1" id="KW-0479">Metal-binding</keyword>
<dbReference type="SUPFAM" id="SSF57716">
    <property type="entry name" value="Glucocorticoid receptor-like (DNA-binding domain)"/>
    <property type="match status" value="1"/>
</dbReference>
<accession>A0AAE1GR64</accession>
<evidence type="ECO:0000256" key="4">
    <source>
        <dbReference type="ARBA" id="ARBA00023125"/>
    </source>
</evidence>
<dbReference type="SMART" id="SM00692">
    <property type="entry name" value="DM3"/>
    <property type="match status" value="1"/>
</dbReference>
<dbReference type="Pfam" id="PF05485">
    <property type="entry name" value="THAP"/>
    <property type="match status" value="1"/>
</dbReference>
<evidence type="ECO:0000256" key="6">
    <source>
        <dbReference type="SAM" id="Coils"/>
    </source>
</evidence>
<evidence type="ECO:0000256" key="1">
    <source>
        <dbReference type="ARBA" id="ARBA00022723"/>
    </source>
</evidence>
<feature type="region of interest" description="Disordered" evidence="7">
    <location>
        <begin position="86"/>
        <end position="114"/>
    </location>
</feature>
<evidence type="ECO:0000313" key="10">
    <source>
        <dbReference type="Proteomes" id="UP001219518"/>
    </source>
</evidence>
<protein>
    <submittedName>
        <fullName evidence="9">Transposable element P transposase</fullName>
    </submittedName>
</protein>
<dbReference type="InterPro" id="IPR006612">
    <property type="entry name" value="THAP_Znf"/>
</dbReference>
<evidence type="ECO:0000256" key="5">
    <source>
        <dbReference type="PROSITE-ProRule" id="PRU00309"/>
    </source>
</evidence>
<dbReference type="GO" id="GO:0003677">
    <property type="term" value="F:DNA binding"/>
    <property type="evidence" value="ECO:0007669"/>
    <property type="project" value="UniProtKB-UniRule"/>
</dbReference>
<feature type="coiled-coil region" evidence="6">
    <location>
        <begin position="209"/>
        <end position="243"/>
    </location>
</feature>
<organism evidence="9 10">
    <name type="scientific">Frankliniella fusca</name>
    <dbReference type="NCBI Taxonomy" id="407009"/>
    <lineage>
        <taxon>Eukaryota</taxon>
        <taxon>Metazoa</taxon>
        <taxon>Ecdysozoa</taxon>
        <taxon>Arthropoda</taxon>
        <taxon>Hexapoda</taxon>
        <taxon>Insecta</taxon>
        <taxon>Pterygota</taxon>
        <taxon>Neoptera</taxon>
        <taxon>Paraneoptera</taxon>
        <taxon>Thysanoptera</taxon>
        <taxon>Terebrantia</taxon>
        <taxon>Thripoidea</taxon>
        <taxon>Thripidae</taxon>
        <taxon>Frankliniella</taxon>
    </lineage>
</organism>